<accession>A0A8E6B2N1</accession>
<proteinExistence type="predicted"/>
<evidence type="ECO:0000313" key="2">
    <source>
        <dbReference type="Proteomes" id="UP000676194"/>
    </source>
</evidence>
<dbReference type="KEGG" id="tsph:KIH39_14990"/>
<dbReference type="EMBL" id="CP074694">
    <property type="protein sequence ID" value="QVL30159.1"/>
    <property type="molecule type" value="Genomic_DNA"/>
</dbReference>
<protein>
    <submittedName>
        <fullName evidence="1">Uncharacterized protein</fullName>
    </submittedName>
</protein>
<gene>
    <name evidence="1" type="ORF">KIH39_14990</name>
</gene>
<keyword evidence="2" id="KW-1185">Reference proteome</keyword>
<evidence type="ECO:0000313" key="1">
    <source>
        <dbReference type="EMBL" id="QVL30159.1"/>
    </source>
</evidence>
<dbReference type="AlphaFoldDB" id="A0A8E6B2N1"/>
<dbReference type="RefSeq" id="WP_213494043.1">
    <property type="nucleotide sequence ID" value="NZ_CP074694.1"/>
</dbReference>
<reference evidence="1" key="1">
    <citation type="submission" date="2021-05" db="EMBL/GenBank/DDBJ databases">
        <title>Complete genome sequence of the cellulolytic planctomycete Telmatocola sphagniphila SP2T and characterization of the first cellulase from planctomycetes.</title>
        <authorList>
            <person name="Rakitin A.L."/>
            <person name="Beletsky A.V."/>
            <person name="Naumoff D.G."/>
            <person name="Kulichevskaya I.S."/>
            <person name="Mardanov A.V."/>
            <person name="Ravin N.V."/>
            <person name="Dedysh S.N."/>
        </authorList>
    </citation>
    <scope>NUCLEOTIDE SEQUENCE</scope>
    <source>
        <strain evidence="1">SP2T</strain>
    </source>
</reference>
<organism evidence="1 2">
    <name type="scientific">Telmatocola sphagniphila</name>
    <dbReference type="NCBI Taxonomy" id="1123043"/>
    <lineage>
        <taxon>Bacteria</taxon>
        <taxon>Pseudomonadati</taxon>
        <taxon>Planctomycetota</taxon>
        <taxon>Planctomycetia</taxon>
        <taxon>Gemmatales</taxon>
        <taxon>Gemmataceae</taxon>
    </lineage>
</organism>
<sequence>MRTLIAGIFLLGYGTFAVAQSPPPMVEKFLHSGEFLKGEQHLEHILAEQPKNDEARFGLGVLQLLLAVEKFGQALYEHGLKSDQDFPIPFPKNPDPATMRYAIFRQLLEDLRLGLERAEKTFAEIQDEKVKVPLRLAAIPLHLDSSGKPTVQLLELCRKLNGGRFQFEKENPEFLVCFDRGDVAWFRAYCHLLEAIIDVVLTFDGEADFDATASSSFAKYQSRFTAAELQEKAKNRNFSTKLILVEPKRLSRFRLHLIQVAKLNHETWKFVRAETDNDHEWLPNSKQKGVLGLAVQDQMIDSWLACMSELQDVLEGKKTFVASFLSRKGKGINLKVLLEDPPLSWDFNKAQTDWLPDEKYWMKAPDLNLAAFFQALQIFNNPMGVAYAAWFN</sequence>
<dbReference type="Proteomes" id="UP000676194">
    <property type="component" value="Chromosome"/>
</dbReference>
<name>A0A8E6B2N1_9BACT</name>